<keyword evidence="3" id="KW-1185">Reference proteome</keyword>
<dbReference type="Proteomes" id="UP000232323">
    <property type="component" value="Unassembled WGS sequence"/>
</dbReference>
<protein>
    <submittedName>
        <fullName evidence="2">Uncharacterized protein</fullName>
    </submittedName>
</protein>
<dbReference type="AlphaFoldDB" id="A0A250WWM4"/>
<gene>
    <name evidence="2" type="ORF">CEUSTIGMA_g2682.t1</name>
</gene>
<sequence length="537" mass="58159">MFLNPKTDLKKSRFSEDGFHCFAGNSRQNYVPDLNSPSFNSIQNLSAPVSSSPFNSNPLSIATMPFVSAICDCCGQKFCVCNFNTLPFERIAHAETLNTITSLKYGRARPQASSSLRNYGRRQRNVKKKNRQSLQSTGLLNDKLMEKSEFLERCVKAGSENLMLHDVQCTSYTEFLGISDITDNGLLRLLQNQSLGGAEAVPSAISGCFNNVSGGSEELDLRHHADMDLRHHADMMDIGRHADMDFRHLRHHADMVFDSSSAASWLDLGDLGVISDLPDGQVSDGPSQHLQLPNQFAELAESFLNAEGDSGFSHTNTSPPPALPHLISKTSPSLLQQQQLLQLPAPLVIWEQQQMGSLNTTNSASSTIGSVMNGRRQCQKMMLPAASSPTLCSGEAVAPPPYSPPSCSGEALAPPPYTAVAPPPPYTAVAPPPYKAVASPPPYQQPFVLNLSINDGSSSAEVAPAADPASLLHHISPSSHHRLTALTRGYASGNRSEILIMQDSAPARIQQQTVDVDQAVRTRYQDWSLSLPSIEGA</sequence>
<proteinExistence type="predicted"/>
<evidence type="ECO:0000256" key="1">
    <source>
        <dbReference type="SAM" id="MobiDB-lite"/>
    </source>
</evidence>
<feature type="compositionally biased region" description="Basic residues" evidence="1">
    <location>
        <begin position="119"/>
        <end position="131"/>
    </location>
</feature>
<feature type="region of interest" description="Disordered" evidence="1">
    <location>
        <begin position="108"/>
        <end position="133"/>
    </location>
</feature>
<evidence type="ECO:0000313" key="2">
    <source>
        <dbReference type="EMBL" id="GAX75237.1"/>
    </source>
</evidence>
<evidence type="ECO:0000313" key="3">
    <source>
        <dbReference type="Proteomes" id="UP000232323"/>
    </source>
</evidence>
<organism evidence="2 3">
    <name type="scientific">Chlamydomonas eustigma</name>
    <dbReference type="NCBI Taxonomy" id="1157962"/>
    <lineage>
        <taxon>Eukaryota</taxon>
        <taxon>Viridiplantae</taxon>
        <taxon>Chlorophyta</taxon>
        <taxon>core chlorophytes</taxon>
        <taxon>Chlorophyceae</taxon>
        <taxon>CS clade</taxon>
        <taxon>Chlamydomonadales</taxon>
        <taxon>Chlamydomonadaceae</taxon>
        <taxon>Chlamydomonas</taxon>
    </lineage>
</organism>
<dbReference type="EMBL" id="BEGY01000011">
    <property type="protein sequence ID" value="GAX75237.1"/>
    <property type="molecule type" value="Genomic_DNA"/>
</dbReference>
<comment type="caution">
    <text evidence="2">The sequence shown here is derived from an EMBL/GenBank/DDBJ whole genome shotgun (WGS) entry which is preliminary data.</text>
</comment>
<name>A0A250WWM4_9CHLO</name>
<reference evidence="2 3" key="1">
    <citation type="submission" date="2017-08" db="EMBL/GenBank/DDBJ databases">
        <title>Acidophilic green algal genome provides insights into adaptation to an acidic environment.</title>
        <authorList>
            <person name="Hirooka S."/>
            <person name="Hirose Y."/>
            <person name="Kanesaki Y."/>
            <person name="Higuchi S."/>
            <person name="Fujiwara T."/>
            <person name="Onuma R."/>
            <person name="Era A."/>
            <person name="Ohbayashi R."/>
            <person name="Uzuka A."/>
            <person name="Nozaki H."/>
            <person name="Yoshikawa H."/>
            <person name="Miyagishima S.Y."/>
        </authorList>
    </citation>
    <scope>NUCLEOTIDE SEQUENCE [LARGE SCALE GENOMIC DNA]</scope>
    <source>
        <strain evidence="2 3">NIES-2499</strain>
    </source>
</reference>
<accession>A0A250WWM4</accession>